<dbReference type="EMBL" id="MWPS01000038">
    <property type="protein sequence ID" value="OPG15301.1"/>
    <property type="molecule type" value="Genomic_DNA"/>
</dbReference>
<feature type="binding site" evidence="6">
    <location>
        <position position="113"/>
    </location>
    <ligand>
        <name>substrate</name>
    </ligand>
</feature>
<evidence type="ECO:0000313" key="8">
    <source>
        <dbReference type="Proteomes" id="UP000190229"/>
    </source>
</evidence>
<evidence type="ECO:0000256" key="2">
    <source>
        <dbReference type="ARBA" id="ARBA00022801"/>
    </source>
</evidence>
<keyword evidence="5 6" id="KW-0326">Glycosidase</keyword>
<comment type="similarity">
    <text evidence="6">Belongs to the pseudouridine-5'-phosphate glycosidase family.</text>
</comment>
<dbReference type="HAMAP" id="MF_01876">
    <property type="entry name" value="PsiMP_glycosidase"/>
    <property type="match status" value="1"/>
</dbReference>
<gene>
    <name evidence="6" type="primary">psuG</name>
    <name evidence="7" type="ORF">B2M26_12615</name>
</gene>
<keyword evidence="2 6" id="KW-0378">Hydrolase</keyword>
<dbReference type="PANTHER" id="PTHR42909:SF1">
    <property type="entry name" value="CARBOHYDRATE KINASE PFKB DOMAIN-CONTAINING PROTEIN"/>
    <property type="match status" value="1"/>
</dbReference>
<keyword evidence="8" id="KW-1185">Reference proteome</keyword>
<feature type="binding site" evidence="6">
    <location>
        <position position="93"/>
    </location>
    <ligand>
        <name>substrate</name>
    </ligand>
</feature>
<feature type="binding site" evidence="6">
    <location>
        <begin position="147"/>
        <end position="149"/>
    </location>
    <ligand>
        <name>substrate</name>
    </ligand>
</feature>
<dbReference type="PANTHER" id="PTHR42909">
    <property type="entry name" value="ZGC:136858"/>
    <property type="match status" value="1"/>
</dbReference>
<keyword evidence="3 6" id="KW-0464">Manganese</keyword>
<evidence type="ECO:0000256" key="5">
    <source>
        <dbReference type="ARBA" id="ARBA00023295"/>
    </source>
</evidence>
<feature type="active site" description="Proton donor" evidence="6">
    <location>
        <position position="29"/>
    </location>
</feature>
<comment type="subunit">
    <text evidence="6">Homotrimer.</text>
</comment>
<comment type="caution">
    <text evidence="7">The sequence shown here is derived from an EMBL/GenBank/DDBJ whole genome shotgun (WGS) entry which is preliminary data.</text>
</comment>
<sequence>MKPSLNQWLHFSDEVMEAKRTEKPIVALESTIISHGMPYPTNVQTAKEVEAIIRNHGAVPATIAILNGKIHIGLSDENLEWLGCPENRDSITKVSRRDLAFVLAQGQSGATTVAATMICAQLAGIHVFVTGGIGGVHRGAEQTMDISADLNELAQTNVAVVCAGAKSILDIELTLEYMETYGVPVIGYQTTEFPAFYSRTSGFQTNFSLDSPEALASFLHTKWKLGLHGGAVIANPVPEEFAMDAKEIEKVITEALDEAHRKHIRGKDVTPFLLDKIKELTDGKSLETNVALVKNNAHVGALLAVELAK</sequence>
<dbReference type="SUPFAM" id="SSF110581">
    <property type="entry name" value="Indigoidine synthase A-like"/>
    <property type="match status" value="1"/>
</dbReference>
<organism evidence="7 8">
    <name type="scientific">Ferroacidibacillus organovorans</name>
    <dbReference type="NCBI Taxonomy" id="1765683"/>
    <lineage>
        <taxon>Bacteria</taxon>
        <taxon>Bacillati</taxon>
        <taxon>Bacillota</taxon>
        <taxon>Bacilli</taxon>
        <taxon>Bacillales</taxon>
        <taxon>Alicyclobacillaceae</taxon>
        <taxon>Ferroacidibacillus</taxon>
    </lineage>
</organism>
<evidence type="ECO:0000256" key="4">
    <source>
        <dbReference type="ARBA" id="ARBA00023239"/>
    </source>
</evidence>
<dbReference type="AlphaFoldDB" id="A0A1V4EQX0"/>
<keyword evidence="1 6" id="KW-0479">Metal-binding</keyword>
<dbReference type="EC" id="4.2.1.70" evidence="6"/>
<dbReference type="InterPro" id="IPR007342">
    <property type="entry name" value="PsuG"/>
</dbReference>
<comment type="function">
    <text evidence="6">Catalyzes the reversible cleavage of pseudouridine 5'-phosphate (PsiMP) to ribose 5-phosphate and uracil. Functions biologically in the cleavage direction, as part of a pseudouridine degradation pathway.</text>
</comment>
<evidence type="ECO:0000256" key="3">
    <source>
        <dbReference type="ARBA" id="ARBA00023211"/>
    </source>
</evidence>
<dbReference type="Proteomes" id="UP000190229">
    <property type="component" value="Unassembled WGS sequence"/>
</dbReference>
<name>A0A1V4EQX0_9BACL</name>
<evidence type="ECO:0000313" key="7">
    <source>
        <dbReference type="EMBL" id="OPG15301.1"/>
    </source>
</evidence>
<dbReference type="InterPro" id="IPR022830">
    <property type="entry name" value="Indigdn_synthA-like"/>
</dbReference>
<dbReference type="GO" id="GO:0004730">
    <property type="term" value="F:pseudouridylate synthase activity"/>
    <property type="evidence" value="ECO:0007669"/>
    <property type="project" value="UniProtKB-UniRule"/>
</dbReference>
<reference evidence="7 8" key="1">
    <citation type="submission" date="2017-02" db="EMBL/GenBank/DDBJ databases">
        <title>Draft genome of Acidibacillus ferrooxidans Huett2.</title>
        <authorList>
            <person name="Schopf S."/>
        </authorList>
    </citation>
    <scope>NUCLEOTIDE SEQUENCE [LARGE SCALE GENOMIC DNA]</scope>
    <source>
        <strain evidence="7 8">Huett2</strain>
    </source>
</reference>
<feature type="active site" description="Nucleophile" evidence="6">
    <location>
        <position position="166"/>
    </location>
</feature>
<comment type="cofactor">
    <cofactor evidence="6">
        <name>Mn(2+)</name>
        <dbReference type="ChEBI" id="CHEBI:29035"/>
    </cofactor>
    <text evidence="6">Binds 1 Mn(2+) ion per subunit.</text>
</comment>
<keyword evidence="4 6" id="KW-0456">Lyase</keyword>
<dbReference type="Gene3D" id="3.40.1790.10">
    <property type="entry name" value="Indigoidine synthase domain"/>
    <property type="match status" value="1"/>
</dbReference>
<evidence type="ECO:0000256" key="6">
    <source>
        <dbReference type="HAMAP-Rule" id="MF_01876"/>
    </source>
</evidence>
<dbReference type="GO" id="GO:0046872">
    <property type="term" value="F:metal ion binding"/>
    <property type="evidence" value="ECO:0007669"/>
    <property type="project" value="UniProtKB-KW"/>
</dbReference>
<protein>
    <recommendedName>
        <fullName evidence="6">Pseudouridine-5'-phosphate glycosidase</fullName>
        <shortName evidence="6">PsiMP glycosidase</shortName>
        <ecNumber evidence="6">4.2.1.70</ecNumber>
    </recommendedName>
</protein>
<accession>A0A1V4EQX0</accession>
<dbReference type="RefSeq" id="WP_079291592.1">
    <property type="nucleotide sequence ID" value="NZ_MWPS01000038.1"/>
</dbReference>
<dbReference type="GO" id="GO:0046113">
    <property type="term" value="P:nucleobase catabolic process"/>
    <property type="evidence" value="ECO:0007669"/>
    <property type="project" value="UniProtKB-UniRule"/>
</dbReference>
<dbReference type="GO" id="GO:0005737">
    <property type="term" value="C:cytoplasm"/>
    <property type="evidence" value="ECO:0007669"/>
    <property type="project" value="TreeGrafter"/>
</dbReference>
<feature type="binding site" evidence="6">
    <location>
        <position position="145"/>
    </location>
    <ligand>
        <name>Mn(2+)</name>
        <dbReference type="ChEBI" id="CHEBI:29035"/>
    </ligand>
</feature>
<dbReference type="GO" id="GO:0016798">
    <property type="term" value="F:hydrolase activity, acting on glycosyl bonds"/>
    <property type="evidence" value="ECO:0007669"/>
    <property type="project" value="UniProtKB-KW"/>
</dbReference>
<proteinExistence type="inferred from homology"/>
<comment type="catalytic activity">
    <reaction evidence="6">
        <text>D-ribose 5-phosphate + uracil = psi-UMP + H2O</text>
        <dbReference type="Rhea" id="RHEA:18337"/>
        <dbReference type="ChEBI" id="CHEBI:15377"/>
        <dbReference type="ChEBI" id="CHEBI:17568"/>
        <dbReference type="ChEBI" id="CHEBI:58380"/>
        <dbReference type="ChEBI" id="CHEBI:78346"/>
        <dbReference type="EC" id="4.2.1.70"/>
    </reaction>
</comment>
<evidence type="ECO:0000256" key="1">
    <source>
        <dbReference type="ARBA" id="ARBA00022723"/>
    </source>
</evidence>
<dbReference type="Pfam" id="PF04227">
    <property type="entry name" value="Indigoidine_A"/>
    <property type="match status" value="1"/>
</dbReference>